<evidence type="ECO:0000313" key="4">
    <source>
        <dbReference type="Proteomes" id="UP001501411"/>
    </source>
</evidence>
<dbReference type="PANTHER" id="PTHR45947">
    <property type="entry name" value="SULFOQUINOVOSYL TRANSFERASE SQD2"/>
    <property type="match status" value="1"/>
</dbReference>
<feature type="domain" description="Glycosyl transferase family 1" evidence="1">
    <location>
        <begin position="210"/>
        <end position="373"/>
    </location>
</feature>
<dbReference type="EMBL" id="BAABIQ010000033">
    <property type="protein sequence ID" value="GAA4792930.1"/>
    <property type="molecule type" value="Genomic_DNA"/>
</dbReference>
<keyword evidence="4" id="KW-1185">Reference proteome</keyword>
<dbReference type="InterPro" id="IPR050194">
    <property type="entry name" value="Glycosyltransferase_grp1"/>
</dbReference>
<accession>A0ABP9BAN7</accession>
<sequence>MMKKKIAFISEHASPLAILGGIDSGGQNVYVAELAKQLAKRGYEIDIFTRKDHKRLPKMVQLFPGVRVIHVKAGPPIPMPKEKLLDYMDEFRQDMINFMDQQQLVYQLVHANFWMSAMVGLAIKMDYGIPLVVTFHALGKVRRHYLKQQDNFPDERLMIEENIARHADCIIAECPQDKHDLMTLYGADTKRIVIVPCGFNPKEFYPIAQQQARKRLKLKDDEKIILQLGRMVPRKGIDNVIRALKYIKNDFKVRLVVVGGDGDEAHFLASPELQRLKKIAQALGKDAHVDFVGPKKRKELKYYYNAADVFVSTPWYEPFGITPLEAMACGTPVIGSNVGGIKYSVCDGVTGYLVEPKKPKALAQKLHQLFSTNDQKMGVHAVERVNTLFTWEKISYSIEQVYERYIQANRLLDDVQLKQLLPEAQHQLKYNRLTIHQLREQHHAS</sequence>
<dbReference type="CDD" id="cd03800">
    <property type="entry name" value="GT4_sucrose_synthase"/>
    <property type="match status" value="1"/>
</dbReference>
<organism evidence="3 4">
    <name type="scientific">Olivibacter ginsenosidimutans</name>
    <dbReference type="NCBI Taxonomy" id="1176537"/>
    <lineage>
        <taxon>Bacteria</taxon>
        <taxon>Pseudomonadati</taxon>
        <taxon>Bacteroidota</taxon>
        <taxon>Sphingobacteriia</taxon>
        <taxon>Sphingobacteriales</taxon>
        <taxon>Sphingobacteriaceae</taxon>
        <taxon>Olivibacter</taxon>
    </lineage>
</organism>
<dbReference type="Pfam" id="PF00534">
    <property type="entry name" value="Glycos_transf_1"/>
    <property type="match status" value="1"/>
</dbReference>
<evidence type="ECO:0000313" key="3">
    <source>
        <dbReference type="EMBL" id="GAA4792930.1"/>
    </source>
</evidence>
<proteinExistence type="predicted"/>
<dbReference type="InterPro" id="IPR001296">
    <property type="entry name" value="Glyco_trans_1"/>
</dbReference>
<comment type="caution">
    <text evidence="3">The sequence shown here is derived from an EMBL/GenBank/DDBJ whole genome shotgun (WGS) entry which is preliminary data.</text>
</comment>
<dbReference type="PANTHER" id="PTHR45947:SF3">
    <property type="entry name" value="SULFOQUINOVOSYL TRANSFERASE SQD2"/>
    <property type="match status" value="1"/>
</dbReference>
<feature type="domain" description="Glycosyltransferase subfamily 4-like N-terminal" evidence="2">
    <location>
        <begin position="25"/>
        <end position="202"/>
    </location>
</feature>
<evidence type="ECO:0000259" key="2">
    <source>
        <dbReference type="Pfam" id="PF13439"/>
    </source>
</evidence>
<name>A0ABP9BAN7_9SPHI</name>
<dbReference type="Gene3D" id="3.40.50.2000">
    <property type="entry name" value="Glycogen Phosphorylase B"/>
    <property type="match status" value="2"/>
</dbReference>
<dbReference type="InterPro" id="IPR028098">
    <property type="entry name" value="Glyco_trans_4-like_N"/>
</dbReference>
<dbReference type="Proteomes" id="UP001501411">
    <property type="component" value="Unassembled WGS sequence"/>
</dbReference>
<reference evidence="4" key="1">
    <citation type="journal article" date="2019" name="Int. J. Syst. Evol. Microbiol.">
        <title>The Global Catalogue of Microorganisms (GCM) 10K type strain sequencing project: providing services to taxonomists for standard genome sequencing and annotation.</title>
        <authorList>
            <consortium name="The Broad Institute Genomics Platform"/>
            <consortium name="The Broad Institute Genome Sequencing Center for Infectious Disease"/>
            <person name="Wu L."/>
            <person name="Ma J."/>
        </authorList>
    </citation>
    <scope>NUCLEOTIDE SEQUENCE [LARGE SCALE GENOMIC DNA]</scope>
    <source>
        <strain evidence="4">JCM 18200</strain>
    </source>
</reference>
<dbReference type="RefSeq" id="WP_345231769.1">
    <property type="nucleotide sequence ID" value="NZ_BAABIQ010000033.1"/>
</dbReference>
<dbReference type="Pfam" id="PF13439">
    <property type="entry name" value="Glyco_transf_4"/>
    <property type="match status" value="1"/>
</dbReference>
<protein>
    <submittedName>
        <fullName evidence="3">Glycosyltransferase family 1 protein</fullName>
    </submittedName>
</protein>
<evidence type="ECO:0000259" key="1">
    <source>
        <dbReference type="Pfam" id="PF00534"/>
    </source>
</evidence>
<gene>
    <name evidence="3" type="ORF">GCM10023231_21400</name>
</gene>
<dbReference type="SUPFAM" id="SSF53756">
    <property type="entry name" value="UDP-Glycosyltransferase/glycogen phosphorylase"/>
    <property type="match status" value="1"/>
</dbReference>